<reference evidence="3 4" key="1">
    <citation type="journal article" date="2010" name="Stand. Genomic Sci.">
        <title>Complete genome sequence of Conexibacter woesei type strain (ID131577).</title>
        <authorList>
            <person name="Pukall R."/>
            <person name="Lapidus A."/>
            <person name="Glavina Del Rio T."/>
            <person name="Copeland A."/>
            <person name="Tice H."/>
            <person name="Cheng J.-F."/>
            <person name="Lucas S."/>
            <person name="Chen F."/>
            <person name="Nolan M."/>
            <person name="Bruce D."/>
            <person name="Goodwin L."/>
            <person name="Pitluck S."/>
            <person name="Mavromatis K."/>
            <person name="Ivanova N."/>
            <person name="Ovchinnikova G."/>
            <person name="Pati A."/>
            <person name="Chen A."/>
            <person name="Palaniappan K."/>
            <person name="Land M."/>
            <person name="Hauser L."/>
            <person name="Chang Y.-J."/>
            <person name="Jeffries C.D."/>
            <person name="Chain P."/>
            <person name="Meincke L."/>
            <person name="Sims D."/>
            <person name="Brettin T."/>
            <person name="Detter J.C."/>
            <person name="Rohde M."/>
            <person name="Goeker M."/>
            <person name="Bristow J."/>
            <person name="Eisen J.A."/>
            <person name="Markowitz V."/>
            <person name="Kyrpides N.C."/>
            <person name="Klenk H.-P."/>
            <person name="Hugenholtz P."/>
        </authorList>
    </citation>
    <scope>NUCLEOTIDE SEQUENCE [LARGE SCALE GENOMIC DNA]</scope>
    <source>
        <strain evidence="4">DSM 14684 / CIP 108061 / JCM 11494 / NBRC 100937 / ID131577</strain>
    </source>
</reference>
<name>D3FBK6_CONWI</name>
<feature type="domain" description="UspA" evidence="2">
    <location>
        <begin position="1"/>
        <end position="140"/>
    </location>
</feature>
<dbReference type="Proteomes" id="UP000008229">
    <property type="component" value="Chromosome"/>
</dbReference>
<dbReference type="KEGG" id="cwo:Cwoe_0942"/>
<dbReference type="SUPFAM" id="SSF52402">
    <property type="entry name" value="Adenine nucleotide alpha hydrolases-like"/>
    <property type="match status" value="2"/>
</dbReference>
<dbReference type="EMBL" id="CP001854">
    <property type="protein sequence ID" value="ADB49375.1"/>
    <property type="molecule type" value="Genomic_DNA"/>
</dbReference>
<feature type="domain" description="UspA" evidence="2">
    <location>
        <begin position="154"/>
        <end position="286"/>
    </location>
</feature>
<evidence type="ECO:0000313" key="4">
    <source>
        <dbReference type="Proteomes" id="UP000008229"/>
    </source>
</evidence>
<dbReference type="PANTHER" id="PTHR46268:SF6">
    <property type="entry name" value="UNIVERSAL STRESS PROTEIN UP12"/>
    <property type="match status" value="1"/>
</dbReference>
<protein>
    <submittedName>
        <fullName evidence="3">UspA domain protein</fullName>
    </submittedName>
</protein>
<dbReference type="HOGENOM" id="CLU_049301_4_1_11"/>
<evidence type="ECO:0000256" key="1">
    <source>
        <dbReference type="ARBA" id="ARBA00008791"/>
    </source>
</evidence>
<organism evidence="3 4">
    <name type="scientific">Conexibacter woesei (strain DSM 14684 / CCUG 47730 / CIP 108061 / JCM 11494 / NBRC 100937 / ID131577)</name>
    <dbReference type="NCBI Taxonomy" id="469383"/>
    <lineage>
        <taxon>Bacteria</taxon>
        <taxon>Bacillati</taxon>
        <taxon>Actinomycetota</taxon>
        <taxon>Thermoleophilia</taxon>
        <taxon>Solirubrobacterales</taxon>
        <taxon>Conexibacteraceae</taxon>
        <taxon>Conexibacter</taxon>
    </lineage>
</organism>
<dbReference type="AlphaFoldDB" id="D3FBK6"/>
<dbReference type="InterPro" id="IPR006015">
    <property type="entry name" value="Universal_stress_UspA"/>
</dbReference>
<dbReference type="InterPro" id="IPR014729">
    <property type="entry name" value="Rossmann-like_a/b/a_fold"/>
</dbReference>
<keyword evidence="4" id="KW-1185">Reference proteome</keyword>
<evidence type="ECO:0000259" key="2">
    <source>
        <dbReference type="Pfam" id="PF00582"/>
    </source>
</evidence>
<dbReference type="Gene3D" id="3.40.50.620">
    <property type="entry name" value="HUPs"/>
    <property type="match status" value="2"/>
</dbReference>
<dbReference type="RefSeq" id="WP_012932428.1">
    <property type="nucleotide sequence ID" value="NC_013739.1"/>
</dbReference>
<dbReference type="PANTHER" id="PTHR46268">
    <property type="entry name" value="STRESS RESPONSE PROTEIN NHAX"/>
    <property type="match status" value="1"/>
</dbReference>
<gene>
    <name evidence="3" type="ordered locus">Cwoe_0942</name>
</gene>
<dbReference type="InterPro" id="IPR006016">
    <property type="entry name" value="UspA"/>
</dbReference>
<evidence type="ECO:0000313" key="3">
    <source>
        <dbReference type="EMBL" id="ADB49375.1"/>
    </source>
</evidence>
<dbReference type="Pfam" id="PF00582">
    <property type="entry name" value="Usp"/>
    <property type="match status" value="2"/>
</dbReference>
<dbReference type="CDD" id="cd00293">
    <property type="entry name" value="USP-like"/>
    <property type="match status" value="2"/>
</dbReference>
<dbReference type="PRINTS" id="PR01438">
    <property type="entry name" value="UNVRSLSTRESS"/>
</dbReference>
<comment type="similarity">
    <text evidence="1">Belongs to the universal stress protein A family.</text>
</comment>
<dbReference type="OrthoDB" id="5242641at2"/>
<dbReference type="STRING" id="469383.Cwoe_0942"/>
<dbReference type="eggNOG" id="COG0589">
    <property type="taxonomic scope" value="Bacteria"/>
</dbReference>
<sequence>MRRILIGFDGSERGDDALAFGRVLANAAGAEAEPVVAIVYQAVVPKDSHGTESDYQARLRYEAEEQLARARELAPELPSEAFVAVRASSPASGLHRLAVSRGADVVVVGSSHRSALGRIWPGSATEQVLHGAPAAVAVVPAGYAGKPEEERALRSVAIAYDGSPEAKNALEQGVAIAVANGAKVAPISVVDLRMPTPIAYGYEQYVTAVRELAAVELRAAGEDVAGAADVDLIEREGDPALELAAASAGFDLLVAGSRGYGPLRRVLLGSVSSRLVREVSCPLLLLPRSAADAGDEDDAVTGGAAASA</sequence>
<proteinExistence type="inferred from homology"/>
<accession>D3FBK6</accession>
<reference evidence="4" key="2">
    <citation type="submission" date="2010-01" db="EMBL/GenBank/DDBJ databases">
        <title>The complete genome of Conexibacter woesei DSM 14684.</title>
        <authorList>
            <consortium name="US DOE Joint Genome Institute (JGI-PGF)"/>
            <person name="Lucas S."/>
            <person name="Copeland A."/>
            <person name="Lapidus A."/>
            <person name="Glavina del Rio T."/>
            <person name="Dalin E."/>
            <person name="Tice H."/>
            <person name="Bruce D."/>
            <person name="Goodwin L."/>
            <person name="Pitluck S."/>
            <person name="Kyrpides N."/>
            <person name="Mavromatis K."/>
            <person name="Ivanova N."/>
            <person name="Mikhailova N."/>
            <person name="Chertkov O."/>
            <person name="Brettin T."/>
            <person name="Detter J.C."/>
            <person name="Han C."/>
            <person name="Larimer F."/>
            <person name="Land M."/>
            <person name="Hauser L."/>
            <person name="Markowitz V."/>
            <person name="Cheng J.-F."/>
            <person name="Hugenholtz P."/>
            <person name="Woyke T."/>
            <person name="Wu D."/>
            <person name="Pukall R."/>
            <person name="Steenblock K."/>
            <person name="Schneider S."/>
            <person name="Klenk H.-P."/>
            <person name="Eisen J.A."/>
        </authorList>
    </citation>
    <scope>NUCLEOTIDE SEQUENCE [LARGE SCALE GENOMIC DNA]</scope>
    <source>
        <strain evidence="4">DSM 14684 / CIP 108061 / JCM 11494 / NBRC 100937 / ID131577</strain>
    </source>
</reference>